<feature type="compositionally biased region" description="Polar residues" evidence="5">
    <location>
        <begin position="37"/>
        <end position="50"/>
    </location>
</feature>
<protein>
    <recommendedName>
        <fullName evidence="4">Large ribosomal subunit protein bL27m</fullName>
    </recommendedName>
</protein>
<dbReference type="PANTHER" id="PTHR15893">
    <property type="entry name" value="RIBOSOMAL PROTEIN L27"/>
    <property type="match status" value="1"/>
</dbReference>
<dbReference type="OrthoDB" id="1867012at2759"/>
<dbReference type="PRINTS" id="PR00063">
    <property type="entry name" value="RIBOSOMALL27"/>
</dbReference>
<evidence type="ECO:0000256" key="5">
    <source>
        <dbReference type="SAM" id="MobiDB-lite"/>
    </source>
</evidence>
<keyword evidence="7" id="KW-1185">Reference proteome</keyword>
<evidence type="ECO:0000313" key="7">
    <source>
        <dbReference type="Proteomes" id="UP000319731"/>
    </source>
</evidence>
<dbReference type="GO" id="GO:0006412">
    <property type="term" value="P:translation"/>
    <property type="evidence" value="ECO:0007669"/>
    <property type="project" value="InterPro"/>
</dbReference>
<evidence type="ECO:0000256" key="1">
    <source>
        <dbReference type="ARBA" id="ARBA00010797"/>
    </source>
</evidence>
<comment type="caution">
    <text evidence="6">The sequence shown here is derived from an EMBL/GenBank/DDBJ whole genome shotgun (WGS) entry which is preliminary data.</text>
</comment>
<evidence type="ECO:0000256" key="4">
    <source>
        <dbReference type="ARBA" id="ARBA00035267"/>
    </source>
</evidence>
<dbReference type="Pfam" id="PF01016">
    <property type="entry name" value="Ribosomal_L27"/>
    <property type="match status" value="1"/>
</dbReference>
<keyword evidence="3" id="KW-0687">Ribonucleoprotein</keyword>
<evidence type="ECO:0000256" key="2">
    <source>
        <dbReference type="ARBA" id="ARBA00022980"/>
    </source>
</evidence>
<dbReference type="GO" id="GO:0005762">
    <property type="term" value="C:mitochondrial large ribosomal subunit"/>
    <property type="evidence" value="ECO:0007669"/>
    <property type="project" value="TreeGrafter"/>
</dbReference>
<name>A0A507CFL2_9FUNG</name>
<evidence type="ECO:0000256" key="3">
    <source>
        <dbReference type="ARBA" id="ARBA00023274"/>
    </source>
</evidence>
<dbReference type="SUPFAM" id="SSF110324">
    <property type="entry name" value="Ribosomal L27 protein-like"/>
    <property type="match status" value="1"/>
</dbReference>
<feature type="region of interest" description="Disordered" evidence="5">
    <location>
        <begin position="37"/>
        <end position="60"/>
    </location>
</feature>
<gene>
    <name evidence="6" type="ORF">SmJEL517_g00145</name>
</gene>
<dbReference type="InterPro" id="IPR001684">
    <property type="entry name" value="Ribosomal_bL27"/>
</dbReference>
<dbReference type="GO" id="GO:0003735">
    <property type="term" value="F:structural constituent of ribosome"/>
    <property type="evidence" value="ECO:0007669"/>
    <property type="project" value="InterPro"/>
</dbReference>
<comment type="similarity">
    <text evidence="1">Belongs to the bacterial ribosomal protein bL27 family.</text>
</comment>
<reference evidence="6 7" key="1">
    <citation type="journal article" date="2019" name="Sci. Rep.">
        <title>Comparative genomics of chytrid fungi reveal insights into the obligate biotrophic and pathogenic lifestyle of Synchytrium endobioticum.</title>
        <authorList>
            <person name="van de Vossenberg B.T.L.H."/>
            <person name="Warris S."/>
            <person name="Nguyen H.D.T."/>
            <person name="van Gent-Pelzer M.P.E."/>
            <person name="Joly D.L."/>
            <person name="van de Geest H.C."/>
            <person name="Bonants P.J.M."/>
            <person name="Smith D.S."/>
            <person name="Levesque C.A."/>
            <person name="van der Lee T.A.J."/>
        </authorList>
    </citation>
    <scope>NUCLEOTIDE SEQUENCE [LARGE SCALE GENOMIC DNA]</scope>
    <source>
        <strain evidence="6 7">JEL517</strain>
    </source>
</reference>
<accession>A0A507CFL2</accession>
<dbReference type="RefSeq" id="XP_031027863.1">
    <property type="nucleotide sequence ID" value="XM_031166075.1"/>
</dbReference>
<organism evidence="6 7">
    <name type="scientific">Synchytrium microbalum</name>
    <dbReference type="NCBI Taxonomy" id="1806994"/>
    <lineage>
        <taxon>Eukaryota</taxon>
        <taxon>Fungi</taxon>
        <taxon>Fungi incertae sedis</taxon>
        <taxon>Chytridiomycota</taxon>
        <taxon>Chytridiomycota incertae sedis</taxon>
        <taxon>Chytridiomycetes</taxon>
        <taxon>Synchytriales</taxon>
        <taxon>Synchytriaceae</taxon>
        <taxon>Synchytrium</taxon>
    </lineage>
</organism>
<dbReference type="GeneID" id="42001372"/>
<dbReference type="Proteomes" id="UP000319731">
    <property type="component" value="Unassembled WGS sequence"/>
</dbReference>
<dbReference type="EMBL" id="QEAO01000001">
    <property type="protein sequence ID" value="TPX38148.1"/>
    <property type="molecule type" value="Genomic_DNA"/>
</dbReference>
<proteinExistence type="inferred from homology"/>
<evidence type="ECO:0000313" key="6">
    <source>
        <dbReference type="EMBL" id="TPX38148.1"/>
    </source>
</evidence>
<dbReference type="Gene3D" id="2.40.50.100">
    <property type="match status" value="1"/>
</dbReference>
<dbReference type="PANTHER" id="PTHR15893:SF0">
    <property type="entry name" value="LARGE RIBOSOMAL SUBUNIT PROTEIN BL27M"/>
    <property type="match status" value="1"/>
</dbReference>
<sequence>MFASISSASLRSRCSTSLQPLSINPSSSYILQQVRTATKKSSGGSANGRDSQPKHLGIKRGDGAIVQPCDILVRQRGNQFHAGINVTTSKDYTLHALVAGRVKIHYDLARRRRIVSIDDGSNSLSVVMRTQQEAKQMLADAINVPKYMSMDAASKYRYVLDKVEEIKKQDEATVKANAVQHLLNRTRKMDLVDLTLL</sequence>
<dbReference type="STRING" id="1806994.A0A507CFL2"/>
<keyword evidence="2" id="KW-0689">Ribosomal protein</keyword>
<dbReference type="AlphaFoldDB" id="A0A507CFL2"/>